<feature type="transmembrane region" description="Helical" evidence="1">
    <location>
        <begin position="126"/>
        <end position="150"/>
    </location>
</feature>
<organism evidence="2 3">
    <name type="scientific">Novipirellula herctigrandis</name>
    <dbReference type="NCBI Taxonomy" id="2527986"/>
    <lineage>
        <taxon>Bacteria</taxon>
        <taxon>Pseudomonadati</taxon>
        <taxon>Planctomycetota</taxon>
        <taxon>Planctomycetia</taxon>
        <taxon>Pirellulales</taxon>
        <taxon>Pirellulaceae</taxon>
        <taxon>Novipirellula</taxon>
    </lineage>
</organism>
<keyword evidence="3" id="KW-1185">Reference proteome</keyword>
<keyword evidence="1" id="KW-0812">Transmembrane</keyword>
<protein>
    <submittedName>
        <fullName evidence="2">Uncharacterized protein</fullName>
    </submittedName>
</protein>
<reference evidence="2 3" key="1">
    <citation type="submission" date="2019-02" db="EMBL/GenBank/DDBJ databases">
        <title>Deep-cultivation of Planctomycetes and their phenomic and genomic characterization uncovers novel biology.</title>
        <authorList>
            <person name="Wiegand S."/>
            <person name="Jogler M."/>
            <person name="Boedeker C."/>
            <person name="Pinto D."/>
            <person name="Vollmers J."/>
            <person name="Rivas-Marin E."/>
            <person name="Kohn T."/>
            <person name="Peeters S.H."/>
            <person name="Heuer A."/>
            <person name="Rast P."/>
            <person name="Oberbeckmann S."/>
            <person name="Bunk B."/>
            <person name="Jeske O."/>
            <person name="Meyerdierks A."/>
            <person name="Storesund J.E."/>
            <person name="Kallscheuer N."/>
            <person name="Luecker S."/>
            <person name="Lage O.M."/>
            <person name="Pohl T."/>
            <person name="Merkel B.J."/>
            <person name="Hornburger P."/>
            <person name="Mueller R.-W."/>
            <person name="Bruemmer F."/>
            <person name="Labrenz M."/>
            <person name="Spormann A.M."/>
            <person name="Op Den Camp H."/>
            <person name="Overmann J."/>
            <person name="Amann R."/>
            <person name="Jetten M.S.M."/>
            <person name="Mascher T."/>
            <person name="Medema M.H."/>
            <person name="Devos D.P."/>
            <person name="Kaster A.-K."/>
            <person name="Ovreas L."/>
            <person name="Rohde M."/>
            <person name="Galperin M.Y."/>
            <person name="Jogler C."/>
        </authorList>
    </citation>
    <scope>NUCLEOTIDE SEQUENCE [LARGE SCALE GENOMIC DNA]</scope>
    <source>
        <strain evidence="2 3">CA13</strain>
    </source>
</reference>
<evidence type="ECO:0000313" key="2">
    <source>
        <dbReference type="EMBL" id="TWT85083.1"/>
    </source>
</evidence>
<keyword evidence="1" id="KW-0472">Membrane</keyword>
<keyword evidence="1" id="KW-1133">Transmembrane helix</keyword>
<accession>A0A5C5ZEW2</accession>
<dbReference type="EMBL" id="SJPJ01000001">
    <property type="protein sequence ID" value="TWT85083.1"/>
    <property type="molecule type" value="Genomic_DNA"/>
</dbReference>
<sequence>MVRFLVCLQVFRPSPLITTVIRLNPALSLRSKFNSLLRMNRAKTANPYESPNSLHSETAGAKCPACGTPITYKQVSLAALPVFLSCRGCDARLVGGRFVVMQAIVIFLIALPTLAVAAILLSHSPIAIGACFVGFLVLVHSMTVATVRYARYHIKGRRNAEDNG</sequence>
<comment type="caution">
    <text evidence="2">The sequence shown here is derived from an EMBL/GenBank/DDBJ whole genome shotgun (WGS) entry which is preliminary data.</text>
</comment>
<evidence type="ECO:0000256" key="1">
    <source>
        <dbReference type="SAM" id="Phobius"/>
    </source>
</evidence>
<evidence type="ECO:0000313" key="3">
    <source>
        <dbReference type="Proteomes" id="UP000315010"/>
    </source>
</evidence>
<dbReference type="Proteomes" id="UP000315010">
    <property type="component" value="Unassembled WGS sequence"/>
</dbReference>
<name>A0A5C5ZEW2_9BACT</name>
<proteinExistence type="predicted"/>
<feature type="transmembrane region" description="Helical" evidence="1">
    <location>
        <begin position="98"/>
        <end position="120"/>
    </location>
</feature>
<dbReference type="AlphaFoldDB" id="A0A5C5ZEW2"/>
<gene>
    <name evidence="2" type="ORF">CA13_65650</name>
</gene>